<organism evidence="2 3">
    <name type="scientific">Streptomyces prasinopilosus</name>
    <dbReference type="NCBI Taxonomy" id="67344"/>
    <lineage>
        <taxon>Bacteria</taxon>
        <taxon>Bacillati</taxon>
        <taxon>Actinomycetota</taxon>
        <taxon>Actinomycetes</taxon>
        <taxon>Kitasatosporales</taxon>
        <taxon>Streptomycetaceae</taxon>
        <taxon>Streptomyces</taxon>
    </lineage>
</organism>
<sequence length="47" mass="4973">MPKQHTVTTGARESHGLVVARRRIAAARSRAERPSDGGSTGRSDGND</sequence>
<feature type="region of interest" description="Disordered" evidence="1">
    <location>
        <begin position="25"/>
        <end position="47"/>
    </location>
</feature>
<name>A0A1G6QGB2_9ACTN</name>
<accession>A0A1G6QGB2</accession>
<protein>
    <submittedName>
        <fullName evidence="2">Uncharacterized protein</fullName>
    </submittedName>
</protein>
<keyword evidence="3" id="KW-1185">Reference proteome</keyword>
<dbReference type="AlphaFoldDB" id="A0A1G6QGB2"/>
<dbReference type="Proteomes" id="UP000182100">
    <property type="component" value="Unassembled WGS sequence"/>
</dbReference>
<evidence type="ECO:0000313" key="2">
    <source>
        <dbReference type="EMBL" id="SDC90954.1"/>
    </source>
</evidence>
<dbReference type="STRING" id="67344.SAMN05216505_10499"/>
<dbReference type="RefSeq" id="WP_175400360.1">
    <property type="nucleotide sequence ID" value="NZ_FMZK01000004.1"/>
</dbReference>
<dbReference type="EMBL" id="FMZK01000004">
    <property type="protein sequence ID" value="SDC90954.1"/>
    <property type="molecule type" value="Genomic_DNA"/>
</dbReference>
<proteinExistence type="predicted"/>
<gene>
    <name evidence="2" type="ORF">SAMN05216505_10499</name>
</gene>
<evidence type="ECO:0000256" key="1">
    <source>
        <dbReference type="SAM" id="MobiDB-lite"/>
    </source>
</evidence>
<evidence type="ECO:0000313" key="3">
    <source>
        <dbReference type="Proteomes" id="UP000182100"/>
    </source>
</evidence>
<reference evidence="3" key="1">
    <citation type="submission" date="2016-10" db="EMBL/GenBank/DDBJ databases">
        <authorList>
            <person name="Varghese N."/>
            <person name="Submissions S."/>
        </authorList>
    </citation>
    <scope>NUCLEOTIDE SEQUENCE [LARGE SCALE GENOMIC DNA]</scope>
    <source>
        <strain evidence="3">CGMCC 4.3504</strain>
    </source>
</reference>